<name>A0A1X2HIY6_SYNRA</name>
<dbReference type="STRING" id="13706.A0A1X2HIY6"/>
<evidence type="ECO:0000313" key="4">
    <source>
        <dbReference type="EMBL" id="ORY99064.1"/>
    </source>
</evidence>
<feature type="compositionally biased region" description="Basic and acidic residues" evidence="2">
    <location>
        <begin position="164"/>
        <end position="206"/>
    </location>
</feature>
<proteinExistence type="inferred from homology"/>
<feature type="compositionally biased region" description="Acidic residues" evidence="2">
    <location>
        <begin position="207"/>
        <end position="216"/>
    </location>
</feature>
<organism evidence="4 5">
    <name type="scientific">Syncephalastrum racemosum</name>
    <name type="common">Filamentous fungus</name>
    <dbReference type="NCBI Taxonomy" id="13706"/>
    <lineage>
        <taxon>Eukaryota</taxon>
        <taxon>Fungi</taxon>
        <taxon>Fungi incertae sedis</taxon>
        <taxon>Mucoromycota</taxon>
        <taxon>Mucoromycotina</taxon>
        <taxon>Mucoromycetes</taxon>
        <taxon>Mucorales</taxon>
        <taxon>Syncephalastraceae</taxon>
        <taxon>Syncephalastrum</taxon>
    </lineage>
</organism>
<comment type="caution">
    <text evidence="4">The sequence shown here is derived from an EMBL/GenBank/DDBJ whole genome shotgun (WGS) entry which is preliminary data.</text>
</comment>
<dbReference type="OrthoDB" id="200398at2759"/>
<sequence>MVLYFKSNVVDPPVTIYMGKDKFENEDLIKYGFPEDIWVCIYFHVDKLSSAHVYVRLEPGQTWDDIPEEVVNDCAQLVKANSIEGNKRNNLTIIYTPWDNLKKTQGMETGQVTFHNHKKVRRVHVEKRINEVVNRLNKTKEERHPDLMAEKIQREKLDRKATRLAELSEKEEAQRKAAEKRKAEKEIQAMFDERQMHSNYREHEVEDINAAEEDFM</sequence>
<evidence type="ECO:0000313" key="5">
    <source>
        <dbReference type="Proteomes" id="UP000242180"/>
    </source>
</evidence>
<evidence type="ECO:0000259" key="3">
    <source>
        <dbReference type="Pfam" id="PF05670"/>
    </source>
</evidence>
<keyword evidence="5" id="KW-1185">Reference proteome</keyword>
<gene>
    <name evidence="4" type="ORF">BCR43DRAFT_523084</name>
</gene>
<dbReference type="PANTHER" id="PTHR13049">
    <property type="entry name" value="DUF814-RELATED"/>
    <property type="match status" value="1"/>
</dbReference>
<evidence type="ECO:0000256" key="1">
    <source>
        <dbReference type="ARBA" id="ARBA00008998"/>
    </source>
</evidence>
<dbReference type="InterPro" id="IPR008532">
    <property type="entry name" value="NFACT_RNA-bd"/>
</dbReference>
<feature type="region of interest" description="Disordered" evidence="2">
    <location>
        <begin position="164"/>
        <end position="216"/>
    </location>
</feature>
<dbReference type="EMBL" id="MCGN01000003">
    <property type="protein sequence ID" value="ORY99064.1"/>
    <property type="molecule type" value="Genomic_DNA"/>
</dbReference>
<dbReference type="AlphaFoldDB" id="A0A1X2HIY6"/>
<accession>A0A1X2HIY6</accession>
<evidence type="ECO:0000256" key="2">
    <source>
        <dbReference type="SAM" id="MobiDB-lite"/>
    </source>
</evidence>
<protein>
    <recommendedName>
        <fullName evidence="3">NFACT RNA-binding domain-containing protein</fullName>
    </recommendedName>
</protein>
<dbReference type="OMA" id="YHDEKAV"/>
<feature type="domain" description="NFACT RNA-binding" evidence="3">
    <location>
        <begin position="1"/>
        <end position="116"/>
    </location>
</feature>
<dbReference type="Pfam" id="PF05670">
    <property type="entry name" value="NFACT-R_1"/>
    <property type="match status" value="1"/>
</dbReference>
<comment type="similarity">
    <text evidence="1">Belongs to the CCDC25 family.</text>
</comment>
<dbReference type="PANTHER" id="PTHR13049:SF2">
    <property type="entry name" value="COILED-COIL DOMAIN-CONTAINING PROTEIN 25"/>
    <property type="match status" value="1"/>
</dbReference>
<dbReference type="InterPro" id="IPR039730">
    <property type="entry name" value="Jlp2/Ccd25"/>
</dbReference>
<dbReference type="InParanoid" id="A0A1X2HIY6"/>
<reference evidence="4 5" key="1">
    <citation type="submission" date="2016-07" db="EMBL/GenBank/DDBJ databases">
        <title>Pervasive Adenine N6-methylation of Active Genes in Fungi.</title>
        <authorList>
            <consortium name="DOE Joint Genome Institute"/>
            <person name="Mondo S.J."/>
            <person name="Dannebaum R.O."/>
            <person name="Kuo R.C."/>
            <person name="Labutti K."/>
            <person name="Haridas S."/>
            <person name="Kuo A."/>
            <person name="Salamov A."/>
            <person name="Ahrendt S.R."/>
            <person name="Lipzen A."/>
            <person name="Sullivan W."/>
            <person name="Andreopoulos W.B."/>
            <person name="Clum A."/>
            <person name="Lindquist E."/>
            <person name="Daum C."/>
            <person name="Ramamoorthy G.K."/>
            <person name="Gryganskyi A."/>
            <person name="Culley D."/>
            <person name="Magnuson J.K."/>
            <person name="James T.Y."/>
            <person name="O'Malley M.A."/>
            <person name="Stajich J.E."/>
            <person name="Spatafora J.W."/>
            <person name="Visel A."/>
            <person name="Grigoriev I.V."/>
        </authorList>
    </citation>
    <scope>NUCLEOTIDE SEQUENCE [LARGE SCALE GENOMIC DNA]</scope>
    <source>
        <strain evidence="4 5">NRRL 2496</strain>
    </source>
</reference>
<dbReference type="Proteomes" id="UP000242180">
    <property type="component" value="Unassembled WGS sequence"/>
</dbReference>